<keyword evidence="1" id="KW-1133">Transmembrane helix</keyword>
<proteinExistence type="predicted"/>
<keyword evidence="1" id="KW-0812">Transmembrane</keyword>
<accession>A0A840P0E3</accession>
<feature type="transmembrane region" description="Helical" evidence="1">
    <location>
        <begin position="168"/>
        <end position="191"/>
    </location>
</feature>
<feature type="transmembrane region" description="Helical" evidence="1">
    <location>
        <begin position="77"/>
        <end position="97"/>
    </location>
</feature>
<sequence>MAGASASRGNGGRAARRLLLATGVAAAGFAVASLAGLTPSAGSPAFMYAVSGLLAVGLYAGAYGISREVVRDLRTVVLAVTVGVVLKTALIALVMYLCYRDPASLLFAVAVAQIDPLSVAALIGGSGMSARARNLLLAWASFDDPVTALLTVYLSAWMLRDSGTGGGLAAYLMTAWGNAVLAAVAAVVWFGGRWLRDRIAWRPARDERLVRAVAIVALVAALAVAVRELLLLGAALMGLFFRPWLDRWLDRITALAFLLATFATGMLLVQGVNPVKGLVLGLAAFLAQAVVGGFVIARGLSGEERVYLALGQQNGITAILLALALAGDFPEAVAVIAPAVFAVNVVHLVANTLWERLDPYGRRRLAVRLRMAPAAERAAE</sequence>
<name>A0A840P0E3_9ACTN</name>
<feature type="transmembrane region" description="Helical" evidence="1">
    <location>
        <begin position="135"/>
        <end position="156"/>
    </location>
</feature>
<evidence type="ECO:0000313" key="3">
    <source>
        <dbReference type="Proteomes" id="UP000578449"/>
    </source>
</evidence>
<dbReference type="EMBL" id="JACHGN010000003">
    <property type="protein sequence ID" value="MBB5131926.1"/>
    <property type="molecule type" value="Genomic_DNA"/>
</dbReference>
<feature type="transmembrane region" description="Helical" evidence="1">
    <location>
        <begin position="212"/>
        <end position="240"/>
    </location>
</feature>
<reference evidence="2 3" key="1">
    <citation type="submission" date="2020-08" db="EMBL/GenBank/DDBJ databases">
        <title>Genomic Encyclopedia of Type Strains, Phase IV (KMG-IV): sequencing the most valuable type-strain genomes for metagenomic binning, comparative biology and taxonomic classification.</title>
        <authorList>
            <person name="Goeker M."/>
        </authorList>
    </citation>
    <scope>NUCLEOTIDE SEQUENCE [LARGE SCALE GENOMIC DNA]</scope>
    <source>
        <strain evidence="2 3">DSM 45615</strain>
    </source>
</reference>
<keyword evidence="3" id="KW-1185">Reference proteome</keyword>
<organism evidence="2 3">
    <name type="scientific">Thermocatellispora tengchongensis</name>
    <dbReference type="NCBI Taxonomy" id="1073253"/>
    <lineage>
        <taxon>Bacteria</taxon>
        <taxon>Bacillati</taxon>
        <taxon>Actinomycetota</taxon>
        <taxon>Actinomycetes</taxon>
        <taxon>Streptosporangiales</taxon>
        <taxon>Streptosporangiaceae</taxon>
        <taxon>Thermocatellispora</taxon>
    </lineage>
</organism>
<evidence type="ECO:0000313" key="2">
    <source>
        <dbReference type="EMBL" id="MBB5131926.1"/>
    </source>
</evidence>
<protein>
    <submittedName>
        <fullName evidence="2">NhaP-type Na+/H+ or K+/H+ antiporter</fullName>
    </submittedName>
</protein>
<dbReference type="RefSeq" id="WP_185048735.1">
    <property type="nucleotide sequence ID" value="NZ_BAABIX010000028.1"/>
</dbReference>
<feature type="transmembrane region" description="Helical" evidence="1">
    <location>
        <begin position="333"/>
        <end position="354"/>
    </location>
</feature>
<keyword evidence="1" id="KW-0472">Membrane</keyword>
<comment type="caution">
    <text evidence="2">The sequence shown here is derived from an EMBL/GenBank/DDBJ whole genome shotgun (WGS) entry which is preliminary data.</text>
</comment>
<feature type="transmembrane region" description="Helical" evidence="1">
    <location>
        <begin position="278"/>
        <end position="300"/>
    </location>
</feature>
<dbReference type="Proteomes" id="UP000578449">
    <property type="component" value="Unassembled WGS sequence"/>
</dbReference>
<gene>
    <name evidence="2" type="ORF">HNP84_001639</name>
</gene>
<feature type="transmembrane region" description="Helical" evidence="1">
    <location>
        <begin position="252"/>
        <end position="269"/>
    </location>
</feature>
<feature type="transmembrane region" description="Helical" evidence="1">
    <location>
        <begin position="45"/>
        <end position="65"/>
    </location>
</feature>
<evidence type="ECO:0000256" key="1">
    <source>
        <dbReference type="SAM" id="Phobius"/>
    </source>
</evidence>
<dbReference type="AlphaFoldDB" id="A0A840P0E3"/>
<feature type="transmembrane region" description="Helical" evidence="1">
    <location>
        <begin position="103"/>
        <end position="123"/>
    </location>
</feature>